<dbReference type="RefSeq" id="XP_056058793.1">
    <property type="nucleotide sequence ID" value="XM_056203322.1"/>
</dbReference>
<dbReference type="AlphaFoldDB" id="A0A9W8QL10"/>
<dbReference type="KEGG" id="amus:LMH87_005582"/>
<comment type="caution">
    <text evidence="2">The sequence shown here is derived from an EMBL/GenBank/DDBJ whole genome shotgun (WGS) entry which is preliminary data.</text>
</comment>
<keyword evidence="3" id="KW-1185">Reference proteome</keyword>
<reference evidence="2" key="1">
    <citation type="journal article" date="2023" name="Access Microbiol">
        <title>De-novo genome assembly for Akanthomyces muscarius, a biocontrol agent of insect agricultural pests.</title>
        <authorList>
            <person name="Erdos Z."/>
            <person name="Studholme D.J."/>
            <person name="Raymond B."/>
            <person name="Sharma M."/>
        </authorList>
    </citation>
    <scope>NUCLEOTIDE SEQUENCE</scope>
    <source>
        <strain evidence="2">Ve6</strain>
    </source>
</reference>
<evidence type="ECO:0000313" key="2">
    <source>
        <dbReference type="EMBL" id="KAJ4163878.1"/>
    </source>
</evidence>
<dbReference type="GeneID" id="80892741"/>
<accession>A0A9W8QL10</accession>
<dbReference type="InterPro" id="IPR002575">
    <property type="entry name" value="Aminoglycoside_PTrfase"/>
</dbReference>
<dbReference type="EMBL" id="JAJHUN010000001">
    <property type="protein sequence ID" value="KAJ4163878.1"/>
    <property type="molecule type" value="Genomic_DNA"/>
</dbReference>
<organism evidence="2 3">
    <name type="scientific">Akanthomyces muscarius</name>
    <name type="common">Entomopathogenic fungus</name>
    <name type="synonym">Lecanicillium muscarium</name>
    <dbReference type="NCBI Taxonomy" id="2231603"/>
    <lineage>
        <taxon>Eukaryota</taxon>
        <taxon>Fungi</taxon>
        <taxon>Dikarya</taxon>
        <taxon>Ascomycota</taxon>
        <taxon>Pezizomycotina</taxon>
        <taxon>Sordariomycetes</taxon>
        <taxon>Hypocreomycetidae</taxon>
        <taxon>Hypocreales</taxon>
        <taxon>Cordycipitaceae</taxon>
        <taxon>Akanthomyces</taxon>
    </lineage>
</organism>
<dbReference type="InterPro" id="IPR011009">
    <property type="entry name" value="Kinase-like_dom_sf"/>
</dbReference>
<feature type="domain" description="Aminoglycoside phosphotransferase" evidence="1">
    <location>
        <begin position="153"/>
        <end position="268"/>
    </location>
</feature>
<name>A0A9W8QL10_AKAMU</name>
<dbReference type="Gene3D" id="3.90.1200.10">
    <property type="match status" value="1"/>
</dbReference>
<evidence type="ECO:0000259" key="1">
    <source>
        <dbReference type="Pfam" id="PF01636"/>
    </source>
</evidence>
<protein>
    <recommendedName>
        <fullName evidence="1">Aminoglycoside phosphotransferase domain-containing protein</fullName>
    </recommendedName>
</protein>
<gene>
    <name evidence="2" type="ORF">LMH87_005582</name>
</gene>
<dbReference type="Proteomes" id="UP001144673">
    <property type="component" value="Chromosome 1"/>
</dbReference>
<sequence>MTDPDYNAHLQTIYPGTQWTISRFSHGSINATHRAVKTAGGAGPSSLVLKHASPYFVDDDTGRVQPFSIKRQEIEAAIMTSSAGIMQPADGSIPTWRLPHFLHRSEGKESELLRTEKDEVASVMLIEDLGNVRNLRDTILAFAEEPSLNVDKLVANIGCILGTTLATMHSAATARAIENSGVKEALSQQLTDDVVWFLAMELLPDYLAGAPRAKEYFQWLVDDMQRPRHAYPPCLMHGDFNYGNILMPADALETGNSQPIVVDWEFATSQGRGVNGDISEFLSMIHCRIIGGRREQAAPSSARLFRQLCASFCSAYREEAQLVCTMKPDDLNTQLYRSALLLSGRDILTFANDACADYANFEELVRVGLWYFERAGACMEEFVKESNCVELEKEDEGFIRSLFIFV</sequence>
<dbReference type="SUPFAM" id="SSF56112">
    <property type="entry name" value="Protein kinase-like (PK-like)"/>
    <property type="match status" value="1"/>
</dbReference>
<dbReference type="Pfam" id="PF01636">
    <property type="entry name" value="APH"/>
    <property type="match status" value="1"/>
</dbReference>
<proteinExistence type="predicted"/>
<dbReference type="Gene3D" id="3.30.200.20">
    <property type="entry name" value="Phosphorylase Kinase, domain 1"/>
    <property type="match status" value="1"/>
</dbReference>
<evidence type="ECO:0000313" key="3">
    <source>
        <dbReference type="Proteomes" id="UP001144673"/>
    </source>
</evidence>